<keyword evidence="2" id="KW-1185">Reference proteome</keyword>
<dbReference type="EMBL" id="PKMF04000239">
    <property type="protein sequence ID" value="KAK7841554.1"/>
    <property type="molecule type" value="Genomic_DNA"/>
</dbReference>
<organism evidence="1 2">
    <name type="scientific">Quercus suber</name>
    <name type="common">Cork oak</name>
    <dbReference type="NCBI Taxonomy" id="58331"/>
    <lineage>
        <taxon>Eukaryota</taxon>
        <taxon>Viridiplantae</taxon>
        <taxon>Streptophyta</taxon>
        <taxon>Embryophyta</taxon>
        <taxon>Tracheophyta</taxon>
        <taxon>Spermatophyta</taxon>
        <taxon>Magnoliopsida</taxon>
        <taxon>eudicotyledons</taxon>
        <taxon>Gunneridae</taxon>
        <taxon>Pentapetalae</taxon>
        <taxon>rosids</taxon>
        <taxon>fabids</taxon>
        <taxon>Fagales</taxon>
        <taxon>Fagaceae</taxon>
        <taxon>Quercus</taxon>
    </lineage>
</organism>
<evidence type="ECO:0000313" key="1">
    <source>
        <dbReference type="EMBL" id="KAK7841554.1"/>
    </source>
</evidence>
<sequence length="286" mass="32773">MRDSEGRRPTPFSSIETVVNRLRWIPSKNHSFTANIDATVQSYQANPVKKLAGTGLVVVDQAYYPLCCGTSWSSINRKGDVVDNLELDVKACADGRSGADLSGFLPEKEFYAMDYPKWKGEGFYEFFDEETYRIWDKDTGFPKGFRDILLRTFRNRVIIPSEIHGRSTSFEIPQFNIVDPIGKQFLDLIEVIAELISNKEIWSILAQFCCEGEDTPKKEYLSGNTLDPFVFKSQCQPFQESDEDRDRFEAYQDSISKLPLVKLPLTWKEEMQYVYSGEASFPEVVP</sequence>
<reference evidence="1 2" key="1">
    <citation type="journal article" date="2018" name="Sci. Data">
        <title>The draft genome sequence of cork oak.</title>
        <authorList>
            <person name="Ramos A.M."/>
            <person name="Usie A."/>
            <person name="Barbosa P."/>
            <person name="Barros P.M."/>
            <person name="Capote T."/>
            <person name="Chaves I."/>
            <person name="Simoes F."/>
            <person name="Abreu I."/>
            <person name="Carrasquinho I."/>
            <person name="Faro C."/>
            <person name="Guimaraes J.B."/>
            <person name="Mendonca D."/>
            <person name="Nobrega F."/>
            <person name="Rodrigues L."/>
            <person name="Saibo N.J.M."/>
            <person name="Varela M.C."/>
            <person name="Egas C."/>
            <person name="Matos J."/>
            <person name="Miguel C.M."/>
            <person name="Oliveira M.M."/>
            <person name="Ricardo C.P."/>
            <person name="Goncalves S."/>
        </authorList>
    </citation>
    <scope>NUCLEOTIDE SEQUENCE [LARGE SCALE GENOMIC DNA]</scope>
    <source>
        <strain evidence="2">cv. HL8</strain>
    </source>
</reference>
<name>A0AAW0KQS4_QUESU</name>
<dbReference type="AlphaFoldDB" id="A0AAW0KQS4"/>
<proteinExistence type="predicted"/>
<evidence type="ECO:0000313" key="2">
    <source>
        <dbReference type="Proteomes" id="UP000237347"/>
    </source>
</evidence>
<protein>
    <submittedName>
        <fullName evidence="1">Uncharacterized protein</fullName>
    </submittedName>
</protein>
<accession>A0AAW0KQS4</accession>
<dbReference type="Proteomes" id="UP000237347">
    <property type="component" value="Unassembled WGS sequence"/>
</dbReference>
<gene>
    <name evidence="1" type="ORF">CFP56_015336</name>
</gene>
<comment type="caution">
    <text evidence="1">The sequence shown here is derived from an EMBL/GenBank/DDBJ whole genome shotgun (WGS) entry which is preliminary data.</text>
</comment>